<dbReference type="EMBL" id="QTTT01000001">
    <property type="protein sequence ID" value="REE99057.1"/>
    <property type="molecule type" value="Genomic_DNA"/>
</dbReference>
<reference evidence="6 7" key="1">
    <citation type="submission" date="2018-08" db="EMBL/GenBank/DDBJ databases">
        <title>Sequencing the genomes of 1000 actinobacteria strains.</title>
        <authorList>
            <person name="Klenk H.-P."/>
        </authorList>
    </citation>
    <scope>NUCLEOTIDE SEQUENCE [LARGE SCALE GENOMIC DNA]</scope>
    <source>
        <strain evidence="6 7">DSM 43927</strain>
    </source>
</reference>
<protein>
    <submittedName>
        <fullName evidence="6">Alkanesulfonate monooxygenase SsuD/methylene tetrahydromethanopterin reductase-like flavin-dependent oxidoreductase (Luciferase family)</fullName>
    </submittedName>
</protein>
<dbReference type="GO" id="GO:0046306">
    <property type="term" value="P:alkanesulfonate catabolic process"/>
    <property type="evidence" value="ECO:0007669"/>
    <property type="project" value="TreeGrafter"/>
</dbReference>
<dbReference type="GO" id="GO:0008726">
    <property type="term" value="F:alkanesulfonate monooxygenase activity"/>
    <property type="evidence" value="ECO:0007669"/>
    <property type="project" value="TreeGrafter"/>
</dbReference>
<name>A0A3D9STX6_9ACTN</name>
<dbReference type="PANTHER" id="PTHR42847:SF4">
    <property type="entry name" value="ALKANESULFONATE MONOOXYGENASE-RELATED"/>
    <property type="match status" value="1"/>
</dbReference>
<keyword evidence="2" id="KW-0288">FMN</keyword>
<keyword evidence="3" id="KW-0560">Oxidoreductase</keyword>
<dbReference type="Pfam" id="PF00296">
    <property type="entry name" value="Bac_luciferase"/>
    <property type="match status" value="1"/>
</dbReference>
<accession>A0A3D9STX6</accession>
<evidence type="ECO:0000256" key="3">
    <source>
        <dbReference type="ARBA" id="ARBA00023002"/>
    </source>
</evidence>
<organism evidence="6 7">
    <name type="scientific">Thermomonospora umbrina</name>
    <dbReference type="NCBI Taxonomy" id="111806"/>
    <lineage>
        <taxon>Bacteria</taxon>
        <taxon>Bacillati</taxon>
        <taxon>Actinomycetota</taxon>
        <taxon>Actinomycetes</taxon>
        <taxon>Streptosporangiales</taxon>
        <taxon>Thermomonosporaceae</taxon>
        <taxon>Thermomonospora</taxon>
    </lineage>
</organism>
<dbReference type="SUPFAM" id="SSF51679">
    <property type="entry name" value="Bacterial luciferase-like"/>
    <property type="match status" value="1"/>
</dbReference>
<dbReference type="InterPro" id="IPR011251">
    <property type="entry name" value="Luciferase-like_dom"/>
</dbReference>
<keyword evidence="1" id="KW-0285">Flavoprotein</keyword>
<dbReference type="Proteomes" id="UP000256661">
    <property type="component" value="Unassembled WGS sequence"/>
</dbReference>
<evidence type="ECO:0000256" key="4">
    <source>
        <dbReference type="ARBA" id="ARBA00023033"/>
    </source>
</evidence>
<sequence>MKVGLGHTTLSTADGGIADPAETARRAEAAGLDSLWVSDHLAWGMPILESALTLAAAAAVTRRLEIGFSVLQLALRPLPWAAKQIGTLQTLSGGRLQLGVGIGGMPADEWAAAGVPIGERARRTDDALRALPDLLRGDPVELPLASGARVELSPAAPMPKVWIGGASPAALRRAARLGDAWLPAVVTLEQLRDGRRVLREESEKAGRPAPGVGVSVFATLDAHLGGMSHEALVDLCSNDFGYPREHAEAAVVGGKPAQVAERLAAFAEQGVEHVVVVPFGGGPWERQCDLLAEARSLI</sequence>
<keyword evidence="4 6" id="KW-0503">Monooxygenase</keyword>
<proteinExistence type="predicted"/>
<dbReference type="RefSeq" id="WP_116024421.1">
    <property type="nucleotide sequence ID" value="NZ_QTTT01000001.1"/>
</dbReference>
<dbReference type="Gene3D" id="3.20.20.30">
    <property type="entry name" value="Luciferase-like domain"/>
    <property type="match status" value="1"/>
</dbReference>
<feature type="domain" description="Luciferase-like" evidence="5">
    <location>
        <begin position="14"/>
        <end position="219"/>
    </location>
</feature>
<dbReference type="AlphaFoldDB" id="A0A3D9STX6"/>
<dbReference type="InterPro" id="IPR050172">
    <property type="entry name" value="SsuD_RutA_monooxygenase"/>
</dbReference>
<comment type="caution">
    <text evidence="6">The sequence shown here is derived from an EMBL/GenBank/DDBJ whole genome shotgun (WGS) entry which is preliminary data.</text>
</comment>
<keyword evidence="7" id="KW-1185">Reference proteome</keyword>
<evidence type="ECO:0000259" key="5">
    <source>
        <dbReference type="Pfam" id="PF00296"/>
    </source>
</evidence>
<evidence type="ECO:0000256" key="1">
    <source>
        <dbReference type="ARBA" id="ARBA00022630"/>
    </source>
</evidence>
<gene>
    <name evidence="6" type="ORF">DFJ69_4562</name>
</gene>
<dbReference type="PANTHER" id="PTHR42847">
    <property type="entry name" value="ALKANESULFONATE MONOOXYGENASE"/>
    <property type="match status" value="1"/>
</dbReference>
<dbReference type="InterPro" id="IPR036661">
    <property type="entry name" value="Luciferase-like_sf"/>
</dbReference>
<evidence type="ECO:0000313" key="6">
    <source>
        <dbReference type="EMBL" id="REE99057.1"/>
    </source>
</evidence>
<evidence type="ECO:0000313" key="7">
    <source>
        <dbReference type="Proteomes" id="UP000256661"/>
    </source>
</evidence>
<dbReference type="OrthoDB" id="3532562at2"/>
<evidence type="ECO:0000256" key="2">
    <source>
        <dbReference type="ARBA" id="ARBA00022643"/>
    </source>
</evidence>